<dbReference type="Proteomes" id="UP001163603">
    <property type="component" value="Chromosome 11"/>
</dbReference>
<proteinExistence type="predicted"/>
<protein>
    <submittedName>
        <fullName evidence="1">Uncharacterized protein</fullName>
    </submittedName>
</protein>
<sequence>MPAHPSTIIFDAAICPSIFDIIIKTVGRSTLPHSASVSEQIYHSSNTSPGRDNSNHDARPLQHAWFVPPPTVWLRQTEEGMYLCPHQYKSLTIILLIPVSSILNGEQGVSAVKQQVLDNASLKILKVEEKLSKGWGGQNAYHVSGYCYLLADGDRNISRASPPGKVTTLTKESLLALSKLREEVDLEKKVEQNMIIQTLREIWNYASEQKIMPGLLLGVTRGKELYMVLEKANETLLYASDAFEKFSNR</sequence>
<reference evidence="2" key="1">
    <citation type="journal article" date="2023" name="G3 (Bethesda)">
        <title>Genome assembly and association tests identify interacting loci associated with vigor, precocity, and sex in interspecific pistachio rootstocks.</title>
        <authorList>
            <person name="Palmer W."/>
            <person name="Jacygrad E."/>
            <person name="Sagayaradj S."/>
            <person name="Cavanaugh K."/>
            <person name="Han R."/>
            <person name="Bertier L."/>
            <person name="Beede B."/>
            <person name="Kafkas S."/>
            <person name="Golino D."/>
            <person name="Preece J."/>
            <person name="Michelmore R."/>
        </authorList>
    </citation>
    <scope>NUCLEOTIDE SEQUENCE [LARGE SCALE GENOMIC DNA]</scope>
</reference>
<name>A0ACC0XLN6_9ROSI</name>
<accession>A0ACC0XLN6</accession>
<comment type="caution">
    <text evidence="1">The sequence shown here is derived from an EMBL/GenBank/DDBJ whole genome shotgun (WGS) entry which is preliminary data.</text>
</comment>
<evidence type="ECO:0000313" key="2">
    <source>
        <dbReference type="Proteomes" id="UP001163603"/>
    </source>
</evidence>
<organism evidence="1 2">
    <name type="scientific">Pistacia integerrima</name>
    <dbReference type="NCBI Taxonomy" id="434235"/>
    <lineage>
        <taxon>Eukaryota</taxon>
        <taxon>Viridiplantae</taxon>
        <taxon>Streptophyta</taxon>
        <taxon>Embryophyta</taxon>
        <taxon>Tracheophyta</taxon>
        <taxon>Spermatophyta</taxon>
        <taxon>Magnoliopsida</taxon>
        <taxon>eudicotyledons</taxon>
        <taxon>Gunneridae</taxon>
        <taxon>Pentapetalae</taxon>
        <taxon>rosids</taxon>
        <taxon>malvids</taxon>
        <taxon>Sapindales</taxon>
        <taxon>Anacardiaceae</taxon>
        <taxon>Pistacia</taxon>
    </lineage>
</organism>
<keyword evidence="2" id="KW-1185">Reference proteome</keyword>
<dbReference type="EMBL" id="CM047746">
    <property type="protein sequence ID" value="KAJ0020184.1"/>
    <property type="molecule type" value="Genomic_DNA"/>
</dbReference>
<gene>
    <name evidence="1" type="ORF">Pint_32718</name>
</gene>
<evidence type="ECO:0000313" key="1">
    <source>
        <dbReference type="EMBL" id="KAJ0020184.1"/>
    </source>
</evidence>